<dbReference type="EMBL" id="VZQQ01000292">
    <property type="protein sequence ID" value="MBC8752998.1"/>
    <property type="molecule type" value="Genomic_DNA"/>
</dbReference>
<protein>
    <submittedName>
        <fullName evidence="1">Helix-turn-helix domain containing protein</fullName>
    </submittedName>
</protein>
<dbReference type="InterPro" id="IPR009057">
    <property type="entry name" value="Homeodomain-like_sf"/>
</dbReference>
<reference evidence="1 2" key="1">
    <citation type="submission" date="2019-09" db="EMBL/GenBank/DDBJ databases">
        <title>Paraburkholderia podalyriae sp. nov., A South African Podalyria-associated rhizobium.</title>
        <authorList>
            <person name="Mavima L."/>
            <person name="Beukes C.W."/>
            <person name="Palmer M."/>
            <person name="De Meyer S.E."/>
            <person name="James E.K."/>
            <person name="Maluk M."/>
            <person name="Avontuur J.R."/>
            <person name="Chan W.Y."/>
            <person name="Venter S.N."/>
            <person name="Steenkamp E.T."/>
        </authorList>
    </citation>
    <scope>NUCLEOTIDE SEQUENCE [LARGE SCALE GENOMIC DNA]</scope>
    <source>
        <strain evidence="1 2">WC7.3b</strain>
    </source>
</reference>
<keyword evidence="2" id="KW-1185">Reference proteome</keyword>
<organism evidence="1 2">
    <name type="scientific">Paraburkholderia podalyriae</name>
    <dbReference type="NCBI Taxonomy" id="1938811"/>
    <lineage>
        <taxon>Bacteria</taxon>
        <taxon>Pseudomonadati</taxon>
        <taxon>Pseudomonadota</taxon>
        <taxon>Betaproteobacteria</taxon>
        <taxon>Burkholderiales</taxon>
        <taxon>Burkholderiaceae</taxon>
        <taxon>Paraburkholderia</taxon>
    </lineage>
</organism>
<comment type="caution">
    <text evidence="1">The sequence shown here is derived from an EMBL/GenBank/DDBJ whole genome shotgun (WGS) entry which is preliminary data.</text>
</comment>
<evidence type="ECO:0000313" key="1">
    <source>
        <dbReference type="EMBL" id="MBC8752998.1"/>
    </source>
</evidence>
<gene>
    <name evidence="1" type="ORF">F6X42_43940</name>
</gene>
<dbReference type="RefSeq" id="WP_187639793.1">
    <property type="nucleotide sequence ID" value="NZ_VZQQ01000292.1"/>
</dbReference>
<name>A0ABR7Q3A2_9BURK</name>
<sequence length="154" mass="17345">MSGRPKGELVLSESEREELQALSMRRKTAQALALRARIVLACADGMDNRTVAAKQRVTQQTVSKWRARFVIHRLDGLLDAPRPGAPRTIDDARVDAVIAKTLESVPPGATHWRTRTMAREMKLSQTAVTRIWRAFGLQPHRQETFKLSSDPMFV</sequence>
<dbReference type="Pfam" id="PF13565">
    <property type="entry name" value="HTH_32"/>
    <property type="match status" value="1"/>
</dbReference>
<dbReference type="Proteomes" id="UP000736373">
    <property type="component" value="Unassembled WGS sequence"/>
</dbReference>
<evidence type="ECO:0000313" key="2">
    <source>
        <dbReference type="Proteomes" id="UP000736373"/>
    </source>
</evidence>
<proteinExistence type="predicted"/>
<dbReference type="SUPFAM" id="SSF46689">
    <property type="entry name" value="Homeodomain-like"/>
    <property type="match status" value="1"/>
</dbReference>
<feature type="non-terminal residue" evidence="1">
    <location>
        <position position="154"/>
    </location>
</feature>
<accession>A0ABR7Q3A2</accession>